<dbReference type="RefSeq" id="WP_062970302.1">
    <property type="nucleotide sequence ID" value="NZ_JAAXOS010000003.1"/>
</dbReference>
<organism evidence="3 4">
    <name type="scientific">Nocardia gamkensis</name>
    <dbReference type="NCBI Taxonomy" id="352869"/>
    <lineage>
        <taxon>Bacteria</taxon>
        <taxon>Bacillati</taxon>
        <taxon>Actinomycetota</taxon>
        <taxon>Actinomycetes</taxon>
        <taxon>Mycobacteriales</taxon>
        <taxon>Nocardiaceae</taxon>
        <taxon>Nocardia</taxon>
    </lineage>
</organism>
<evidence type="ECO:0000256" key="1">
    <source>
        <dbReference type="ARBA" id="ARBA00008710"/>
    </source>
</evidence>
<comment type="caution">
    <text evidence="3">The sequence shown here is derived from an EMBL/GenBank/DDBJ whole genome shotgun (WGS) entry which is preliminary data.</text>
</comment>
<name>A0A7X6R278_9NOCA</name>
<proteinExistence type="inferred from homology"/>
<sequence length="160" mass="17838">MVSNPVPALARRLAQRRWVMRSAPVVLRVERLIRRASGGRKGVLDLAGLPSVEVTVPGRKTGIPRTTSLLYVPHGADFVVLGSNWGGPKHPAWSANLRAAQTASVRHKGEQFPATVREITGVERKRVWDLAVEFWPGYAMEYELSGGRVFRIFELRRVSD</sequence>
<dbReference type="EMBL" id="JAAXOS010000003">
    <property type="protein sequence ID" value="NKY26124.1"/>
    <property type="molecule type" value="Genomic_DNA"/>
</dbReference>
<protein>
    <submittedName>
        <fullName evidence="3">Nitroreductase family deazaflavin-dependent oxidoreductase</fullName>
    </submittedName>
</protein>
<dbReference type="Pfam" id="PF04075">
    <property type="entry name" value="F420H2_quin_red"/>
    <property type="match status" value="1"/>
</dbReference>
<dbReference type="Gene3D" id="2.30.110.10">
    <property type="entry name" value="Electron Transport, Fmn-binding Protein, Chain A"/>
    <property type="match status" value="1"/>
</dbReference>
<dbReference type="InterPro" id="IPR012349">
    <property type="entry name" value="Split_barrel_FMN-bd"/>
</dbReference>
<evidence type="ECO:0000256" key="2">
    <source>
        <dbReference type="ARBA" id="ARBA00049106"/>
    </source>
</evidence>
<dbReference type="GO" id="GO:0070967">
    <property type="term" value="F:coenzyme F420 binding"/>
    <property type="evidence" value="ECO:0007669"/>
    <property type="project" value="TreeGrafter"/>
</dbReference>
<dbReference type="InterPro" id="IPR004378">
    <property type="entry name" value="F420H2_quin_Rdtase"/>
</dbReference>
<reference evidence="3 4" key="1">
    <citation type="submission" date="2020-04" db="EMBL/GenBank/DDBJ databases">
        <title>MicrobeNet Type strains.</title>
        <authorList>
            <person name="Nicholson A.C."/>
        </authorList>
    </citation>
    <scope>NUCLEOTIDE SEQUENCE [LARGE SCALE GENOMIC DNA]</scope>
    <source>
        <strain evidence="3 4">DSM 44956</strain>
    </source>
</reference>
<dbReference type="PANTHER" id="PTHR39428:SF1">
    <property type="entry name" value="F420H(2)-DEPENDENT QUINONE REDUCTASE RV1261C"/>
    <property type="match status" value="1"/>
</dbReference>
<gene>
    <name evidence="3" type="ORF">HGB38_07810</name>
</gene>
<comment type="similarity">
    <text evidence="1">Belongs to the F420H(2)-dependent quinone reductase family.</text>
</comment>
<accession>A0A7X6R278</accession>
<dbReference type="GO" id="GO:0016491">
    <property type="term" value="F:oxidoreductase activity"/>
    <property type="evidence" value="ECO:0007669"/>
    <property type="project" value="InterPro"/>
</dbReference>
<comment type="catalytic activity">
    <reaction evidence="2">
        <text>oxidized coenzyme F420-(gamma-L-Glu)(n) + a quinol + H(+) = reduced coenzyme F420-(gamma-L-Glu)(n) + a quinone</text>
        <dbReference type="Rhea" id="RHEA:39663"/>
        <dbReference type="Rhea" id="RHEA-COMP:12939"/>
        <dbReference type="Rhea" id="RHEA-COMP:14378"/>
        <dbReference type="ChEBI" id="CHEBI:15378"/>
        <dbReference type="ChEBI" id="CHEBI:24646"/>
        <dbReference type="ChEBI" id="CHEBI:132124"/>
        <dbReference type="ChEBI" id="CHEBI:133980"/>
        <dbReference type="ChEBI" id="CHEBI:139511"/>
    </reaction>
</comment>
<keyword evidence="4" id="KW-1185">Reference proteome</keyword>
<dbReference type="NCBIfam" id="TIGR00026">
    <property type="entry name" value="hi_GC_TIGR00026"/>
    <property type="match status" value="1"/>
</dbReference>
<dbReference type="AlphaFoldDB" id="A0A7X6R278"/>
<evidence type="ECO:0000313" key="4">
    <source>
        <dbReference type="Proteomes" id="UP000540698"/>
    </source>
</evidence>
<dbReference type="Proteomes" id="UP000540698">
    <property type="component" value="Unassembled WGS sequence"/>
</dbReference>
<dbReference type="PANTHER" id="PTHR39428">
    <property type="entry name" value="F420H(2)-DEPENDENT QUINONE REDUCTASE RV1261C"/>
    <property type="match status" value="1"/>
</dbReference>
<evidence type="ECO:0000313" key="3">
    <source>
        <dbReference type="EMBL" id="NKY26124.1"/>
    </source>
</evidence>
<dbReference type="GO" id="GO:0005886">
    <property type="term" value="C:plasma membrane"/>
    <property type="evidence" value="ECO:0007669"/>
    <property type="project" value="TreeGrafter"/>
</dbReference>